<keyword evidence="1" id="KW-0479">Metal-binding</keyword>
<dbReference type="Proteomes" id="UP000298111">
    <property type="component" value="Unassembled WGS sequence"/>
</dbReference>
<dbReference type="GO" id="GO:0031179">
    <property type="term" value="P:peptide modification"/>
    <property type="evidence" value="ECO:0007669"/>
    <property type="project" value="InterPro"/>
</dbReference>
<feature type="binding site" evidence="1">
    <location>
        <position position="543"/>
    </location>
    <ligand>
        <name>Zn(2+)</name>
        <dbReference type="ChEBI" id="CHEBI:29105"/>
    </ligand>
</feature>
<dbReference type="EMBL" id="RCIY01000002">
    <property type="protein sequence ID" value="TGG89646.1"/>
    <property type="molecule type" value="Genomic_DNA"/>
</dbReference>
<evidence type="ECO:0008006" key="5">
    <source>
        <dbReference type="Google" id="ProtNLM"/>
    </source>
</evidence>
<feature type="compositionally biased region" description="Pro residues" evidence="2">
    <location>
        <begin position="292"/>
        <end position="304"/>
    </location>
</feature>
<dbReference type="RefSeq" id="WP_051803631.1">
    <property type="nucleotide sequence ID" value="NZ_BNEJ01000017.1"/>
</dbReference>
<dbReference type="Pfam" id="PF05147">
    <property type="entry name" value="LANC_like"/>
    <property type="match status" value="1"/>
</dbReference>
<feature type="region of interest" description="Disordered" evidence="2">
    <location>
        <begin position="40"/>
        <end position="64"/>
    </location>
</feature>
<feature type="compositionally biased region" description="Pro residues" evidence="2">
    <location>
        <begin position="162"/>
        <end position="177"/>
    </location>
</feature>
<feature type="compositionally biased region" description="Gly residues" evidence="2">
    <location>
        <begin position="240"/>
        <end position="258"/>
    </location>
</feature>
<feature type="binding site" evidence="1">
    <location>
        <position position="544"/>
    </location>
    <ligand>
        <name>Zn(2+)</name>
        <dbReference type="ChEBI" id="CHEBI:29105"/>
    </ligand>
</feature>
<dbReference type="SUPFAM" id="SSF158745">
    <property type="entry name" value="LanC-like"/>
    <property type="match status" value="1"/>
</dbReference>
<accession>A0A8H1LKV1</accession>
<comment type="caution">
    <text evidence="3">The sequence shown here is derived from an EMBL/GenBank/DDBJ whole genome shotgun (WGS) entry which is preliminary data.</text>
</comment>
<organism evidence="3 4">
    <name type="scientific">Streptomyces albus</name>
    <dbReference type="NCBI Taxonomy" id="1888"/>
    <lineage>
        <taxon>Bacteria</taxon>
        <taxon>Bacillati</taxon>
        <taxon>Actinomycetota</taxon>
        <taxon>Actinomycetes</taxon>
        <taxon>Kitasatosporales</taxon>
        <taxon>Streptomycetaceae</taxon>
        <taxon>Streptomyces</taxon>
    </lineage>
</organism>
<keyword evidence="1" id="KW-0862">Zinc</keyword>
<feature type="region of interest" description="Disordered" evidence="2">
    <location>
        <begin position="147"/>
        <end position="327"/>
    </location>
</feature>
<sequence>MSQHALTHAGARAVALRLAVAALELWTERARCAAAQRPPDLLGGSLQVPGPSGEAGRGRPVEFPSDPGVPVLARLVAAMGDTEAANVAARACAVWARGAGRGPGHRGLYDGGLAGTLVGLRQGAVLHPALHPVADRLRERLLDQPNGALRGRAEPNSSGPRPAGPGPARPGDRPGPPGTGGAVRPAGPPGPVRPRTGGDGRPAAPGAGDRYAPPGTGDRPFPSGTTDPFRPANGGPAPSGSGGLPLSGTGGPAPSGNGGPPPPRNGGPASSRNGRPGAAGSGGPAPNGAGPATPPGARPAPPQATGPGAGRPAGGGDGHPAPPVENVAGRRGAGLALVGDVRYGAVRFPDYDLILGPSGLLLAFVVDDAVRGTEGEGYGRYAAQLAQLCGEEGLPGLRAHYPDHPLLGWLHGRINTGMGHGAAGVVAALSAVVRRLGPRADLVSALRYACRWLRGESFDDARDIRTWAGCGLDGERRPPGAHARQAWCYGTPGVSWALWEAGEVLGDRDLADWAGAAFTSFADGFHEGFHLFGDDPGDRLGLCHGAAGVLAVADAVRRCGGPPAGAVLVERMLSHLVAHEEELWQLARERCGLLGGAGGVLAAMLTATGGDRSWLPCLGLR</sequence>
<feature type="compositionally biased region" description="Low complexity" evidence="2">
    <location>
        <begin position="266"/>
        <end position="276"/>
    </location>
</feature>
<dbReference type="PRINTS" id="PR01950">
    <property type="entry name" value="LANCSUPER"/>
</dbReference>
<evidence type="ECO:0000256" key="1">
    <source>
        <dbReference type="PIRSR" id="PIRSR607822-1"/>
    </source>
</evidence>
<proteinExistence type="predicted"/>
<evidence type="ECO:0000313" key="3">
    <source>
        <dbReference type="EMBL" id="TGG89646.1"/>
    </source>
</evidence>
<evidence type="ECO:0000256" key="2">
    <source>
        <dbReference type="SAM" id="MobiDB-lite"/>
    </source>
</evidence>
<dbReference type="GeneID" id="75184303"/>
<gene>
    <name evidence="3" type="ORF">D8771_01765</name>
</gene>
<dbReference type="AlphaFoldDB" id="A0A8H1LKV1"/>
<dbReference type="SMART" id="SM01260">
    <property type="entry name" value="LANC_like"/>
    <property type="match status" value="1"/>
</dbReference>
<name>A0A8H1LKV1_9ACTN</name>
<feature type="binding site" evidence="1">
    <location>
        <position position="488"/>
    </location>
    <ligand>
        <name>Zn(2+)</name>
        <dbReference type="ChEBI" id="CHEBI:29105"/>
    </ligand>
</feature>
<reference evidence="3 4" key="1">
    <citation type="submission" date="2018-10" db="EMBL/GenBank/DDBJ databases">
        <title>Isolation of pseudouridimycin from Streptomyces albus DSM 40763.</title>
        <authorList>
            <person name="Rosenqvist P."/>
            <person name="Metsae-Ketelae M."/>
            <person name="Virta P."/>
        </authorList>
    </citation>
    <scope>NUCLEOTIDE SEQUENCE [LARGE SCALE GENOMIC DNA]</scope>
    <source>
        <strain evidence="3 4">DSM 40763</strain>
    </source>
</reference>
<protein>
    <recommendedName>
        <fullName evidence="5">Subtilin biosynthesis protein spaC</fullName>
    </recommendedName>
</protein>
<dbReference type="Gene3D" id="1.50.10.20">
    <property type="match status" value="1"/>
</dbReference>
<dbReference type="GO" id="GO:0046872">
    <property type="term" value="F:metal ion binding"/>
    <property type="evidence" value="ECO:0007669"/>
    <property type="project" value="UniProtKB-KW"/>
</dbReference>
<feature type="compositionally biased region" description="Low complexity" evidence="2">
    <location>
        <begin position="201"/>
        <end position="215"/>
    </location>
</feature>
<feature type="compositionally biased region" description="Gly residues" evidence="2">
    <location>
        <begin position="307"/>
        <end position="318"/>
    </location>
</feature>
<evidence type="ECO:0000313" key="4">
    <source>
        <dbReference type="Proteomes" id="UP000298111"/>
    </source>
</evidence>
<dbReference type="InterPro" id="IPR007822">
    <property type="entry name" value="LANC-like"/>
</dbReference>